<gene>
    <name evidence="3" type="ORF">LCGC14_0334350</name>
</gene>
<comment type="caution">
    <text evidence="3">The sequence shown here is derived from an EMBL/GenBank/DDBJ whole genome shotgun (WGS) entry which is preliminary data.</text>
</comment>
<dbReference type="Pfam" id="PF20066">
    <property type="entry name" value="Glyoxalase_8"/>
    <property type="match status" value="1"/>
</dbReference>
<feature type="compositionally biased region" description="Polar residues" evidence="1">
    <location>
        <begin position="123"/>
        <end position="134"/>
    </location>
</feature>
<dbReference type="AlphaFoldDB" id="A0A0F9W313"/>
<feature type="domain" description="Glyoxalase-related protein" evidence="2">
    <location>
        <begin position="1"/>
        <end position="140"/>
    </location>
</feature>
<reference evidence="3" key="1">
    <citation type="journal article" date="2015" name="Nature">
        <title>Complex archaea that bridge the gap between prokaryotes and eukaryotes.</title>
        <authorList>
            <person name="Spang A."/>
            <person name="Saw J.H."/>
            <person name="Jorgensen S.L."/>
            <person name="Zaremba-Niedzwiedzka K."/>
            <person name="Martijn J."/>
            <person name="Lind A.E."/>
            <person name="van Eijk R."/>
            <person name="Schleper C."/>
            <person name="Guy L."/>
            <person name="Ettema T.J."/>
        </authorList>
    </citation>
    <scope>NUCLEOTIDE SEQUENCE</scope>
</reference>
<evidence type="ECO:0000259" key="2">
    <source>
        <dbReference type="Pfam" id="PF20066"/>
    </source>
</evidence>
<evidence type="ECO:0000256" key="1">
    <source>
        <dbReference type="SAM" id="MobiDB-lite"/>
    </source>
</evidence>
<name>A0A0F9W313_9ZZZZ</name>
<accession>A0A0F9W313</accession>
<proteinExistence type="predicted"/>
<organism evidence="3">
    <name type="scientific">marine sediment metagenome</name>
    <dbReference type="NCBI Taxonomy" id="412755"/>
    <lineage>
        <taxon>unclassified sequences</taxon>
        <taxon>metagenomes</taxon>
        <taxon>ecological metagenomes</taxon>
    </lineage>
</organism>
<sequence>MDNKLPSTDFLKSQAKRLRVDLISIGYPVAHAATLEMVAHQWGARDWNTLNAMAGETKQSWTPGDRVSGRYLGQPFQGVVKAARTAGYGMWSVTLRFDKAVDVVTSPLFSNFRQQVNAVIDANGTSPRKTSNGQPHLVLNPYRNHAGPDSHGS</sequence>
<dbReference type="InterPro" id="IPR045517">
    <property type="entry name" value="Glyoxalase_8"/>
</dbReference>
<feature type="region of interest" description="Disordered" evidence="1">
    <location>
        <begin position="123"/>
        <end position="153"/>
    </location>
</feature>
<dbReference type="EMBL" id="LAZR01000238">
    <property type="protein sequence ID" value="KKN80051.1"/>
    <property type="molecule type" value="Genomic_DNA"/>
</dbReference>
<protein>
    <recommendedName>
        <fullName evidence="2">Glyoxalase-related protein domain-containing protein</fullName>
    </recommendedName>
</protein>
<evidence type="ECO:0000313" key="3">
    <source>
        <dbReference type="EMBL" id="KKN80051.1"/>
    </source>
</evidence>